<evidence type="ECO:0000313" key="4">
    <source>
        <dbReference type="Proteomes" id="UP000016761"/>
    </source>
</evidence>
<accession>U4T6W1</accession>
<dbReference type="eggNOG" id="COG0380">
    <property type="taxonomic scope" value="Bacteria"/>
</dbReference>
<organism evidence="3 4">
    <name type="scientific">Psychrobacter aquaticus CMS 56</name>
    <dbReference type="NCBI Taxonomy" id="1354303"/>
    <lineage>
        <taxon>Bacteria</taxon>
        <taxon>Pseudomonadati</taxon>
        <taxon>Pseudomonadota</taxon>
        <taxon>Gammaproteobacteria</taxon>
        <taxon>Moraxellales</taxon>
        <taxon>Moraxellaceae</taxon>
        <taxon>Psychrobacter</taxon>
    </lineage>
</organism>
<feature type="region of interest" description="Disordered" evidence="2">
    <location>
        <begin position="535"/>
        <end position="555"/>
    </location>
</feature>
<sequence length="555" mass="62635">MSRLIVLSNRVKMPDNNPMAGGLAIALHNVLTRNSGIWMGWNGEIIDPYADTHNSCDTNEFSNSRQNALANSVLQRADAKVTYMTTALTRKQYQHFYCGFANSVLWPLLHERTELISQAPEDYTGYQVVNRLFASQLKKVVQPDDVIWVHDYHFLSVAYHCRQLGMSNRIGFFLHIPFAPLACWQQLDKSPELITHLAHYDVLGTQTQKGKANALAVFRHYLKDSILRDSPINVLDAEQNFASSHKPASAQLMLNLDLSAPHCLAINAYPIGVNIAKIQQQVMNSSSYLSSQSAQHNQKIAAIKPTAQQIIAVDRIDYSKGLLKRFSAYRSFLQHYPMYQHQLKLLQIACPSRLDLPLYQQLYDDVRQAVNGVNQHFSHSECRTDAFKANDLKADGLKVSDVKAGTLIKNWQAITYSEKVLSHETVMTAFWHSDIGWVNSLKDGMNLVAKEYIAAQNPDNPGVLLLSQYAGAAEQMQAAVIIDPHQPKSIIHGLKMALEMPLAQRKEHHQELLHGLQQDNLHAWQQNFLDDVYNGKSRQKSSEHPAAVQMPEPQE</sequence>
<dbReference type="OrthoDB" id="9815690at2"/>
<evidence type="ECO:0000313" key="3">
    <source>
        <dbReference type="EMBL" id="ERL55896.1"/>
    </source>
</evidence>
<dbReference type="InterPro" id="IPR001830">
    <property type="entry name" value="Glyco_trans_20"/>
</dbReference>
<dbReference type="SUPFAM" id="SSF53756">
    <property type="entry name" value="UDP-Glycosyltransferase/glycogen phosphorylase"/>
    <property type="match status" value="1"/>
</dbReference>
<dbReference type="AlphaFoldDB" id="U4T6W1"/>
<dbReference type="RefSeq" id="WP_021813786.1">
    <property type="nucleotide sequence ID" value="NZ_AUSW01000017.1"/>
</dbReference>
<comment type="caution">
    <text evidence="3">The sequence shown here is derived from an EMBL/GenBank/DDBJ whole genome shotgun (WGS) entry which is preliminary data.</text>
</comment>
<dbReference type="PANTHER" id="PTHR10788:SF106">
    <property type="entry name" value="BCDNA.GH08860"/>
    <property type="match status" value="1"/>
</dbReference>
<keyword evidence="4" id="KW-1185">Reference proteome</keyword>
<dbReference type="GO" id="GO:0003825">
    <property type="term" value="F:alpha,alpha-trehalose-phosphate synthase (UDP-forming) activity"/>
    <property type="evidence" value="ECO:0007669"/>
    <property type="project" value="UniProtKB-EC"/>
</dbReference>
<dbReference type="GO" id="GO:0005992">
    <property type="term" value="P:trehalose biosynthetic process"/>
    <property type="evidence" value="ECO:0007669"/>
    <property type="project" value="InterPro"/>
</dbReference>
<dbReference type="EMBL" id="AUSW01000017">
    <property type="protein sequence ID" value="ERL55896.1"/>
    <property type="molecule type" value="Genomic_DNA"/>
</dbReference>
<dbReference type="STRING" id="1354303.M917_1140"/>
<proteinExistence type="inferred from homology"/>
<dbReference type="Proteomes" id="UP000016761">
    <property type="component" value="Unassembled WGS sequence"/>
</dbReference>
<dbReference type="Gene3D" id="3.40.50.2000">
    <property type="entry name" value="Glycogen Phosphorylase B"/>
    <property type="match status" value="2"/>
</dbReference>
<reference evidence="3 4" key="1">
    <citation type="journal article" date="2013" name="Genome Announc.">
        <title>Draft Genome Sequence of Psychrobacter aquaticus Strain CMS 56T, Isolated from a Cyanobacterial Mat Sample Collected from Water Bodies in the McMurdo Dry Valley Region of Antarctica.</title>
        <authorList>
            <person name="Reddy G.S."/>
            <person name="Ara S."/>
            <person name="Singh A."/>
            <person name="Kumar Pinnaka A."/>
            <person name="Shivaji S."/>
        </authorList>
    </citation>
    <scope>NUCLEOTIDE SEQUENCE [LARGE SCALE GENOMIC DNA]</scope>
    <source>
        <strain evidence="3 4">CMS 56</strain>
    </source>
</reference>
<keyword evidence="3" id="KW-0328">Glycosyltransferase</keyword>
<protein>
    <submittedName>
        <fullName evidence="3">Alpha,alpha-trehalose-phosphate synthase</fullName>
        <ecNumber evidence="3">2.4.1.15</ecNumber>
    </submittedName>
</protein>
<dbReference type="EC" id="2.4.1.15" evidence="3"/>
<dbReference type="PANTHER" id="PTHR10788">
    <property type="entry name" value="TREHALOSE-6-PHOSPHATE SYNTHASE"/>
    <property type="match status" value="1"/>
</dbReference>
<dbReference type="PATRIC" id="fig|1354303.4.peg.1122"/>
<comment type="similarity">
    <text evidence="1">Belongs to the glycosyltransferase 20 family.</text>
</comment>
<gene>
    <name evidence="3" type="ORF">M917_1140</name>
</gene>
<dbReference type="Pfam" id="PF00982">
    <property type="entry name" value="Glyco_transf_20"/>
    <property type="match status" value="2"/>
</dbReference>
<evidence type="ECO:0000256" key="1">
    <source>
        <dbReference type="ARBA" id="ARBA00008799"/>
    </source>
</evidence>
<keyword evidence="3" id="KW-0808">Transferase</keyword>
<name>U4T6W1_9GAMM</name>
<evidence type="ECO:0000256" key="2">
    <source>
        <dbReference type="SAM" id="MobiDB-lite"/>
    </source>
</evidence>